<evidence type="ECO:0000313" key="4">
    <source>
        <dbReference type="Proteomes" id="UP001209885"/>
    </source>
</evidence>
<dbReference type="Pfam" id="PF07584">
    <property type="entry name" value="BatA"/>
    <property type="match status" value="1"/>
</dbReference>
<dbReference type="NCBIfam" id="TIGR02226">
    <property type="entry name" value="two_anch"/>
    <property type="match status" value="1"/>
</dbReference>
<dbReference type="InterPro" id="IPR011933">
    <property type="entry name" value="Double_TM_dom"/>
</dbReference>
<keyword evidence="1" id="KW-0472">Membrane</keyword>
<organism evidence="3 4">
    <name type="scientific">Mangrovivirga halotolerans</name>
    <dbReference type="NCBI Taxonomy" id="2993936"/>
    <lineage>
        <taxon>Bacteria</taxon>
        <taxon>Pseudomonadati</taxon>
        <taxon>Bacteroidota</taxon>
        <taxon>Cytophagia</taxon>
        <taxon>Cytophagales</taxon>
        <taxon>Mangrovivirgaceae</taxon>
        <taxon>Mangrovivirga</taxon>
    </lineage>
</organism>
<protein>
    <submittedName>
        <fullName evidence="3">BatA domain-containing protein</fullName>
    </submittedName>
</protein>
<feature type="transmembrane region" description="Helical" evidence="1">
    <location>
        <begin position="6"/>
        <end position="24"/>
    </location>
</feature>
<dbReference type="InterPro" id="IPR024163">
    <property type="entry name" value="Aerotolerance_reg_N"/>
</dbReference>
<name>A0ABT3RX39_9BACT</name>
<dbReference type="RefSeq" id="WP_266058824.1">
    <property type="nucleotide sequence ID" value="NZ_JAPFQN010000014.1"/>
</dbReference>
<keyword evidence="4" id="KW-1185">Reference proteome</keyword>
<comment type="caution">
    <text evidence="3">The sequence shown here is derived from an EMBL/GenBank/DDBJ whole genome shotgun (WGS) entry which is preliminary data.</text>
</comment>
<keyword evidence="1" id="KW-0812">Transmembrane</keyword>
<accession>A0ABT3RX39</accession>
<feature type="transmembrane region" description="Helical" evidence="1">
    <location>
        <begin position="56"/>
        <end position="74"/>
    </location>
</feature>
<proteinExistence type="predicted"/>
<evidence type="ECO:0000259" key="2">
    <source>
        <dbReference type="Pfam" id="PF07584"/>
    </source>
</evidence>
<evidence type="ECO:0000256" key="1">
    <source>
        <dbReference type="SAM" id="Phobius"/>
    </source>
</evidence>
<keyword evidence="1" id="KW-1133">Transmembrane helix</keyword>
<dbReference type="Proteomes" id="UP001209885">
    <property type="component" value="Unassembled WGS sequence"/>
</dbReference>
<dbReference type="EMBL" id="JAPFQN010000014">
    <property type="protein sequence ID" value="MCX2746121.1"/>
    <property type="molecule type" value="Genomic_DNA"/>
</dbReference>
<feature type="domain" description="Aerotolerance regulator N-terminal" evidence="2">
    <location>
        <begin position="9"/>
        <end position="76"/>
    </location>
</feature>
<reference evidence="3 4" key="1">
    <citation type="submission" date="2022-11" db="EMBL/GenBank/DDBJ databases">
        <title>The characterization of three novel Bacteroidetes species and genomic analysis of their roles in tidal elemental geochemical cycles.</title>
        <authorList>
            <person name="Ma K."/>
        </authorList>
    </citation>
    <scope>NUCLEOTIDE SEQUENCE [LARGE SCALE GENOMIC DNA]</scope>
    <source>
        <strain evidence="3 4">M17</strain>
    </source>
</reference>
<gene>
    <name evidence="3" type="ORF">OO013_19740</name>
</gene>
<evidence type="ECO:0000313" key="3">
    <source>
        <dbReference type="EMBL" id="MCX2746121.1"/>
    </source>
</evidence>
<sequence length="383" mass="44445">MKIDWLPYGLAFSALIIPLIIHLVNRRQGKILKIGSLKFLEGKEVQKARSIKLHEVILMLLRMVLILLLVFYFLDPAVRGIKKVNFKPAEWIVGDSLGVAEWLKKNPSDSVKKKLVIREQNLKDHLMKKMIRWNNSDTLPESVIFLADWKKKDIARSNILLEYNSFLANPFVDAFHTQKYDIISAAKDSIKGKWVYEYDLDRDSIYFEITDDISIDTLLYVINIDSSFNLDNEIKNSIRAISKITGVKFLEIANEKVADLVFYSNHLSLHSSNQTLVLLKKGTDYSVIKTGMNTFDLYFDPDGLETERGLLFPYYVSLPVLRPDTITERKKIDMYKFGRADNKLRKGSRIIESNYSRKFKPWLLTAFLIILIFERFYAKKVGL</sequence>